<dbReference type="InterPro" id="IPR015927">
    <property type="entry name" value="Peptidase_S24_S26A/B/C"/>
</dbReference>
<evidence type="ECO:0000256" key="2">
    <source>
        <dbReference type="ARBA" id="ARBA00023125"/>
    </source>
</evidence>
<keyword evidence="3" id="KW-0804">Transcription</keyword>
<dbReference type="SUPFAM" id="SSF47413">
    <property type="entry name" value="lambda repressor-like DNA-binding domains"/>
    <property type="match status" value="1"/>
</dbReference>
<dbReference type="PANTHER" id="PTHR40661:SF2">
    <property type="entry name" value="HTH-TYPE TRANSCRIPTIONAL REGULATOR PRTR"/>
    <property type="match status" value="1"/>
</dbReference>
<evidence type="ECO:0000313" key="5">
    <source>
        <dbReference type="EMBL" id="WLS99200.1"/>
    </source>
</evidence>
<dbReference type="Proteomes" id="UP001229773">
    <property type="component" value="Chromosome"/>
</dbReference>
<name>A0ABD7Z5F5_9NEIS</name>
<dbReference type="AlphaFoldDB" id="A0ABD7Z5F5"/>
<feature type="domain" description="Peptidase S24/S26A/S26B/S26C" evidence="4">
    <location>
        <begin position="119"/>
        <end position="225"/>
    </location>
</feature>
<proteinExistence type="predicted"/>
<dbReference type="Gene3D" id="2.10.109.10">
    <property type="entry name" value="Umud Fragment, subunit A"/>
    <property type="match status" value="1"/>
</dbReference>
<dbReference type="InterPro" id="IPR036286">
    <property type="entry name" value="LexA/Signal_pep-like_sf"/>
</dbReference>
<dbReference type="PANTHER" id="PTHR40661">
    <property type="match status" value="1"/>
</dbReference>
<organism evidence="5 6">
    <name type="scientific">Snodgrassella alvi</name>
    <dbReference type="NCBI Taxonomy" id="1196083"/>
    <lineage>
        <taxon>Bacteria</taxon>
        <taxon>Pseudomonadati</taxon>
        <taxon>Pseudomonadota</taxon>
        <taxon>Betaproteobacteria</taxon>
        <taxon>Neisseriales</taxon>
        <taxon>Neisseriaceae</taxon>
        <taxon>Snodgrassella</taxon>
    </lineage>
</organism>
<dbReference type="SUPFAM" id="SSF51306">
    <property type="entry name" value="LexA/Signal peptidase"/>
    <property type="match status" value="1"/>
</dbReference>
<accession>A0ABD7Z5F5</accession>
<dbReference type="Pfam" id="PF00717">
    <property type="entry name" value="Peptidase_S24"/>
    <property type="match status" value="1"/>
</dbReference>
<keyword evidence="2" id="KW-0238">DNA-binding</keyword>
<keyword evidence="1" id="KW-0805">Transcription regulation</keyword>
<dbReference type="GO" id="GO:0003677">
    <property type="term" value="F:DNA binding"/>
    <property type="evidence" value="ECO:0007669"/>
    <property type="project" value="UniProtKB-KW"/>
</dbReference>
<dbReference type="InterPro" id="IPR010982">
    <property type="entry name" value="Lambda_DNA-bd_dom_sf"/>
</dbReference>
<reference evidence="5 6" key="1">
    <citation type="submission" date="2023-08" db="EMBL/GenBank/DDBJ databases">
        <title>Complete genome sequences of 12 bacterial strains from the honey bee gut, resolved with long-read nanopore sequencing.</title>
        <authorList>
            <person name="Kwong W.K."/>
            <person name="Acheampong S."/>
            <person name="Polat M.F."/>
        </authorList>
    </citation>
    <scope>NUCLEOTIDE SEQUENCE [LARGE SCALE GENOMIC DNA]</scope>
    <source>
        <strain evidence="6">wkB9</strain>
    </source>
</reference>
<dbReference type="CDD" id="cd06529">
    <property type="entry name" value="S24_LexA-like"/>
    <property type="match status" value="1"/>
</dbReference>
<evidence type="ECO:0000259" key="4">
    <source>
        <dbReference type="Pfam" id="PF00717"/>
    </source>
</evidence>
<dbReference type="EMBL" id="CP132375">
    <property type="protein sequence ID" value="WLS99200.1"/>
    <property type="molecule type" value="Genomic_DNA"/>
</dbReference>
<sequence>MDRRDKILYLINNSFNGSQVKFAEAIKRSPAQVNQWVTNRRAVGDVLALHIERTLNLPSGWLAKEEDNKIKINQSNAFHLGAPRYIYDESCPLGNDEIEVPFYTDNILSAGNGFVSDIQNFNNMKMRFSRTMLNQKGIDLRCLVCIVADNDSMEPAIPDGAIVGINTSNTQIKDGKLYAINHDGLLCIKILKRRPGNKILIQSYNFNSYPDEEVDTGAITVIGKIFWWSVLL</sequence>
<evidence type="ECO:0000313" key="6">
    <source>
        <dbReference type="Proteomes" id="UP001229773"/>
    </source>
</evidence>
<evidence type="ECO:0000256" key="1">
    <source>
        <dbReference type="ARBA" id="ARBA00023015"/>
    </source>
</evidence>
<gene>
    <name evidence="5" type="ORF">RAM05_04175</name>
</gene>
<dbReference type="InterPro" id="IPR039418">
    <property type="entry name" value="LexA-like"/>
</dbReference>
<dbReference type="GeneID" id="32538260"/>
<evidence type="ECO:0000256" key="3">
    <source>
        <dbReference type="ARBA" id="ARBA00023163"/>
    </source>
</evidence>
<dbReference type="RefSeq" id="WP_025330150.1">
    <property type="nucleotide sequence ID" value="NZ_CP132375.1"/>
</dbReference>
<protein>
    <submittedName>
        <fullName evidence="5">S24 family peptidase</fullName>
    </submittedName>
</protein>